<organism evidence="2 3">
    <name type="scientific">Cymbomonas tetramitiformis</name>
    <dbReference type="NCBI Taxonomy" id="36881"/>
    <lineage>
        <taxon>Eukaryota</taxon>
        <taxon>Viridiplantae</taxon>
        <taxon>Chlorophyta</taxon>
        <taxon>Pyramimonadophyceae</taxon>
        <taxon>Pyramimonadales</taxon>
        <taxon>Pyramimonadaceae</taxon>
        <taxon>Cymbomonas</taxon>
    </lineage>
</organism>
<dbReference type="Proteomes" id="UP001190700">
    <property type="component" value="Unassembled WGS sequence"/>
</dbReference>
<evidence type="ECO:0000313" key="2">
    <source>
        <dbReference type="EMBL" id="KAK3248732.1"/>
    </source>
</evidence>
<gene>
    <name evidence="2" type="ORF">CYMTET_41813</name>
</gene>
<reference evidence="2 3" key="1">
    <citation type="journal article" date="2015" name="Genome Biol. Evol.">
        <title>Comparative Genomics of a Bacterivorous Green Alga Reveals Evolutionary Causalities and Consequences of Phago-Mixotrophic Mode of Nutrition.</title>
        <authorList>
            <person name="Burns J.A."/>
            <person name="Paasch A."/>
            <person name="Narechania A."/>
            <person name="Kim E."/>
        </authorList>
    </citation>
    <scope>NUCLEOTIDE SEQUENCE [LARGE SCALE GENOMIC DNA]</scope>
    <source>
        <strain evidence="2 3">PLY_AMNH</strain>
    </source>
</reference>
<proteinExistence type="predicted"/>
<dbReference type="AlphaFoldDB" id="A0AAE0C5F7"/>
<dbReference type="InterPro" id="IPR013813">
    <property type="entry name" value="Endoribo_LPSP/chorism_mut-like"/>
</dbReference>
<feature type="domain" description="Endoribonuclease L-PSP/chorismate mutase-like" evidence="1">
    <location>
        <begin position="50"/>
        <end position="192"/>
    </location>
</feature>
<sequence length="203" mass="21723">MFGLLKHAVDIVAPTGDGEGEQQEDPVAQQLREIRRIPALHTEGSPEVRAKDLTIPEPMPAAGSYSPVVVIGDMCFVSGQTPWDGEKILKGKVSPTAGEEGTPEDYVNEEAAVQAARQVGLNMLATLKKHLGSLDTVCRVVKVTGFVNSTSDFENHPKVLNGFSDLMIEVFGDAGKAARSAVGMGSLPFNMTVEVEAIFQLCR</sequence>
<dbReference type="InterPro" id="IPR035959">
    <property type="entry name" value="RutC-like_sf"/>
</dbReference>
<accession>A0AAE0C5F7</accession>
<dbReference type="SUPFAM" id="SSF55298">
    <property type="entry name" value="YjgF-like"/>
    <property type="match status" value="1"/>
</dbReference>
<keyword evidence="3" id="KW-1185">Reference proteome</keyword>
<dbReference type="EMBL" id="LGRX02027826">
    <property type="protein sequence ID" value="KAK3248732.1"/>
    <property type="molecule type" value="Genomic_DNA"/>
</dbReference>
<evidence type="ECO:0000259" key="1">
    <source>
        <dbReference type="Pfam" id="PF14588"/>
    </source>
</evidence>
<comment type="caution">
    <text evidence="2">The sequence shown here is derived from an EMBL/GenBank/DDBJ whole genome shotgun (WGS) entry which is preliminary data.</text>
</comment>
<dbReference type="PANTHER" id="PTHR43760:SF1">
    <property type="entry name" value="ENDORIBONUCLEASE L-PSP_CHORISMATE MUTASE-LIKE DOMAIN-CONTAINING PROTEIN"/>
    <property type="match status" value="1"/>
</dbReference>
<dbReference type="PANTHER" id="PTHR43760">
    <property type="entry name" value="ENDORIBONUCLEASE-RELATED"/>
    <property type="match status" value="1"/>
</dbReference>
<dbReference type="CDD" id="cd02199">
    <property type="entry name" value="YjgF_YER057c_UK114_like_1"/>
    <property type="match status" value="1"/>
</dbReference>
<dbReference type="Gene3D" id="3.30.1330.40">
    <property type="entry name" value="RutC-like"/>
    <property type="match status" value="1"/>
</dbReference>
<evidence type="ECO:0000313" key="3">
    <source>
        <dbReference type="Proteomes" id="UP001190700"/>
    </source>
</evidence>
<name>A0AAE0C5F7_9CHLO</name>
<dbReference type="Pfam" id="PF14588">
    <property type="entry name" value="YjgF_endoribonc"/>
    <property type="match status" value="1"/>
</dbReference>
<protein>
    <recommendedName>
        <fullName evidence="1">Endoribonuclease L-PSP/chorismate mutase-like domain-containing protein</fullName>
    </recommendedName>
</protein>